<dbReference type="OrthoDB" id="5979489at2759"/>
<dbReference type="EMBL" id="CVRI01000010">
    <property type="protein sequence ID" value="CRK88794.1"/>
    <property type="molecule type" value="Genomic_DNA"/>
</dbReference>
<dbReference type="STRING" id="568069.A0A1J1HMP4"/>
<gene>
    <name evidence="1" type="ORF">CLUMA_CG002778</name>
</gene>
<sequence>MAFINSHKNFAVKSELDVFSTKPSQHSIESGLFIECRPISVLDSDSPLEFFISASDDYIDLPHTQIKLKVKIGREDGADIDDSDSVAPCNNFLNSLFDHVSVELNGKTITPPSNYYKYRTYIENLINYSTEAQNNAPVFLQPRTRNIVITGNIIQCASFFQPAFLINDQWYKNAQRSFQEITKPKSLNPNAADKWLFEPLNGVAHKGIYSEIDISSYVKSLNEPLILSHLPFLYNG</sequence>
<keyword evidence="2" id="KW-1185">Reference proteome</keyword>
<dbReference type="Pfam" id="PF24664">
    <property type="entry name" value="Monjiviricetes_fusion"/>
    <property type="match status" value="1"/>
</dbReference>
<proteinExistence type="predicted"/>
<accession>A0A1J1HMP4</accession>
<evidence type="ECO:0000313" key="2">
    <source>
        <dbReference type="Proteomes" id="UP000183832"/>
    </source>
</evidence>
<dbReference type="Proteomes" id="UP000183832">
    <property type="component" value="Unassembled WGS sequence"/>
</dbReference>
<name>A0A1J1HMP4_9DIPT</name>
<evidence type="ECO:0000313" key="1">
    <source>
        <dbReference type="EMBL" id="CRK88794.1"/>
    </source>
</evidence>
<organism evidence="1 2">
    <name type="scientific">Clunio marinus</name>
    <dbReference type="NCBI Taxonomy" id="568069"/>
    <lineage>
        <taxon>Eukaryota</taxon>
        <taxon>Metazoa</taxon>
        <taxon>Ecdysozoa</taxon>
        <taxon>Arthropoda</taxon>
        <taxon>Hexapoda</taxon>
        <taxon>Insecta</taxon>
        <taxon>Pterygota</taxon>
        <taxon>Neoptera</taxon>
        <taxon>Endopterygota</taxon>
        <taxon>Diptera</taxon>
        <taxon>Nematocera</taxon>
        <taxon>Chironomoidea</taxon>
        <taxon>Chironomidae</taxon>
        <taxon>Clunio</taxon>
    </lineage>
</organism>
<protein>
    <submittedName>
        <fullName evidence="1">CLUMA_CG002778, isoform A</fullName>
    </submittedName>
</protein>
<reference evidence="1 2" key="1">
    <citation type="submission" date="2015-04" db="EMBL/GenBank/DDBJ databases">
        <authorList>
            <person name="Syromyatnikov M.Y."/>
            <person name="Popov V.N."/>
        </authorList>
    </citation>
    <scope>NUCLEOTIDE SEQUENCE [LARGE SCALE GENOMIC DNA]</scope>
</reference>
<dbReference type="AlphaFoldDB" id="A0A1J1HMP4"/>